<dbReference type="AlphaFoldDB" id="X1LA84"/>
<name>X1LA84_9ZZZZ</name>
<accession>X1LA84</accession>
<protein>
    <submittedName>
        <fullName evidence="2">Uncharacterized protein</fullName>
    </submittedName>
</protein>
<feature type="region of interest" description="Disordered" evidence="1">
    <location>
        <begin position="1"/>
        <end position="33"/>
    </location>
</feature>
<evidence type="ECO:0000313" key="2">
    <source>
        <dbReference type="EMBL" id="GAH91033.1"/>
    </source>
</evidence>
<feature type="non-terminal residue" evidence="2">
    <location>
        <position position="1"/>
    </location>
</feature>
<proteinExistence type="predicted"/>
<organism evidence="2">
    <name type="scientific">marine sediment metagenome</name>
    <dbReference type="NCBI Taxonomy" id="412755"/>
    <lineage>
        <taxon>unclassified sequences</taxon>
        <taxon>metagenomes</taxon>
        <taxon>ecological metagenomes</taxon>
    </lineage>
</organism>
<reference evidence="2" key="1">
    <citation type="journal article" date="2014" name="Front. Microbiol.">
        <title>High frequency of phylogenetically diverse reductive dehalogenase-homologous genes in deep subseafloor sedimentary metagenomes.</title>
        <authorList>
            <person name="Kawai M."/>
            <person name="Futagami T."/>
            <person name="Toyoda A."/>
            <person name="Takaki Y."/>
            <person name="Nishi S."/>
            <person name="Hori S."/>
            <person name="Arai W."/>
            <person name="Tsubouchi T."/>
            <person name="Morono Y."/>
            <person name="Uchiyama I."/>
            <person name="Ito T."/>
            <person name="Fujiyama A."/>
            <person name="Inagaki F."/>
            <person name="Takami H."/>
        </authorList>
    </citation>
    <scope>NUCLEOTIDE SEQUENCE</scope>
    <source>
        <strain evidence="2">Expedition CK06-06</strain>
    </source>
</reference>
<comment type="caution">
    <text evidence="2">The sequence shown here is derived from an EMBL/GenBank/DDBJ whole genome shotgun (WGS) entry which is preliminary data.</text>
</comment>
<feature type="compositionally biased region" description="Basic and acidic residues" evidence="1">
    <location>
        <begin position="1"/>
        <end position="13"/>
    </location>
</feature>
<dbReference type="EMBL" id="BARV01001008">
    <property type="protein sequence ID" value="GAH91033.1"/>
    <property type="molecule type" value="Genomic_DNA"/>
</dbReference>
<feature type="compositionally biased region" description="Polar residues" evidence="1">
    <location>
        <begin position="18"/>
        <end position="27"/>
    </location>
</feature>
<evidence type="ECO:0000256" key="1">
    <source>
        <dbReference type="SAM" id="MobiDB-lite"/>
    </source>
</evidence>
<gene>
    <name evidence="2" type="ORF">S06H3_03187</name>
</gene>
<sequence>AKERITGEREKSRKTQSLKKPSSSDSLFRNEEN</sequence>